<protein>
    <submittedName>
        <fullName evidence="1">Uncharacterized protein</fullName>
    </submittedName>
</protein>
<name>A0ABX2IS89_9RHOB</name>
<proteinExistence type="predicted"/>
<accession>A0ABX2IS89</accession>
<gene>
    <name evidence="1" type="ORF">HRQ87_03955</name>
</gene>
<sequence length="301" mass="33876">MVEGLLTALKLDHLVSLQHLIDHHGLQDGSWHGRKAVEYTETKGAIPGLIVPLRAEVSTSDSPRYPVTEWTGYLDFGGKGPQNIDIASKFISRFLGKSDRKNTQQGIYDHWTCGLFDVGLRFQRGKVTDHYVFENKLHNACIMTIHHGYLPALSAAEESLIATYVPVAKHSDDHKKQQVRLYGRRYVRNKFEVIRERKPCRGGIVPSVGRSNDCLVLDAEVMAFVQMAAFTEFELHRIQPAKGGGGSYLIIKYTGDDLFMKSCEKDLALLESYAVDALDLIADDFSRLFDKPVRIIEGYDC</sequence>
<organism evidence="1 2">
    <name type="scientific">Parasulfitobacter algicola</name>
    <dbReference type="NCBI Taxonomy" id="2614809"/>
    <lineage>
        <taxon>Bacteria</taxon>
        <taxon>Pseudomonadati</taxon>
        <taxon>Pseudomonadota</taxon>
        <taxon>Alphaproteobacteria</taxon>
        <taxon>Rhodobacterales</taxon>
        <taxon>Roseobacteraceae</taxon>
        <taxon>Parasulfitobacter</taxon>
    </lineage>
</organism>
<reference evidence="1 2" key="1">
    <citation type="submission" date="2020-06" db="EMBL/GenBank/DDBJ databases">
        <title>Sulfitobacter algicola sp. nov., isolated from green algae.</title>
        <authorList>
            <person name="Wang C."/>
        </authorList>
    </citation>
    <scope>NUCLEOTIDE SEQUENCE [LARGE SCALE GENOMIC DNA]</scope>
    <source>
        <strain evidence="1 2">1151</strain>
    </source>
</reference>
<evidence type="ECO:0000313" key="1">
    <source>
        <dbReference type="EMBL" id="NSX53950.1"/>
    </source>
</evidence>
<dbReference type="Proteomes" id="UP000777935">
    <property type="component" value="Unassembled WGS sequence"/>
</dbReference>
<dbReference type="EMBL" id="JABUFE010000002">
    <property type="protein sequence ID" value="NSX53950.1"/>
    <property type="molecule type" value="Genomic_DNA"/>
</dbReference>
<dbReference type="RefSeq" id="WP_174135491.1">
    <property type="nucleotide sequence ID" value="NZ_JABUFE010000002.1"/>
</dbReference>
<keyword evidence="2" id="KW-1185">Reference proteome</keyword>
<evidence type="ECO:0000313" key="2">
    <source>
        <dbReference type="Proteomes" id="UP000777935"/>
    </source>
</evidence>
<comment type="caution">
    <text evidence="1">The sequence shown here is derived from an EMBL/GenBank/DDBJ whole genome shotgun (WGS) entry which is preliminary data.</text>
</comment>